<dbReference type="GO" id="GO:0005634">
    <property type="term" value="C:nucleus"/>
    <property type="evidence" value="ECO:0007669"/>
    <property type="project" value="UniProtKB-SubCell"/>
</dbReference>
<comment type="caution">
    <text evidence="18">The sequence shown here is derived from an EMBL/GenBank/DDBJ whole genome shotgun (WGS) entry which is preliminary data.</text>
</comment>
<keyword evidence="9 16" id="KW-1133">Transmembrane helix</keyword>
<dbReference type="CDD" id="cd10017">
    <property type="entry name" value="B3_DNA"/>
    <property type="match status" value="1"/>
</dbReference>
<evidence type="ECO:0000256" key="11">
    <source>
        <dbReference type="ARBA" id="ARBA00023125"/>
    </source>
</evidence>
<evidence type="ECO:0000259" key="17">
    <source>
        <dbReference type="PROSITE" id="PS50863"/>
    </source>
</evidence>
<keyword evidence="6" id="KW-0762">Sugar transport</keyword>
<evidence type="ECO:0000256" key="5">
    <source>
        <dbReference type="ARBA" id="ARBA00022448"/>
    </source>
</evidence>
<dbReference type="GO" id="GO:0008506">
    <property type="term" value="F:sucrose:proton symporter activity"/>
    <property type="evidence" value="ECO:0007669"/>
    <property type="project" value="TreeGrafter"/>
</dbReference>
<evidence type="ECO:0000256" key="2">
    <source>
        <dbReference type="ARBA" id="ARBA00004141"/>
    </source>
</evidence>
<evidence type="ECO:0000256" key="3">
    <source>
        <dbReference type="ARBA" id="ARBA00004914"/>
    </source>
</evidence>
<protein>
    <recommendedName>
        <fullName evidence="17">TF-B3 domain-containing protein</fullName>
    </recommendedName>
</protein>
<evidence type="ECO:0000256" key="16">
    <source>
        <dbReference type="SAM" id="Phobius"/>
    </source>
</evidence>
<accession>A0A8X7P1D6</accession>
<keyword evidence="13" id="KW-0804">Transcription</keyword>
<keyword evidence="14" id="KW-0539">Nucleus</keyword>
<dbReference type="InterPro" id="IPR015300">
    <property type="entry name" value="DNA-bd_pseudobarrel_sf"/>
</dbReference>
<name>A0A8X7P1D6_BRACI</name>
<comment type="pathway">
    <text evidence="3">Glycan biosynthesis; sucrose metabolism.</text>
</comment>
<comment type="subcellular location">
    <subcellularLocation>
        <location evidence="2">Membrane</location>
        <topology evidence="2">Multi-pass membrane protein</topology>
    </subcellularLocation>
    <subcellularLocation>
        <location evidence="1">Nucleus</location>
    </subcellularLocation>
</comment>
<dbReference type="InterPro" id="IPR003340">
    <property type="entry name" value="B3_DNA-bd"/>
</dbReference>
<dbReference type="InterPro" id="IPR036259">
    <property type="entry name" value="MFS_trans_sf"/>
</dbReference>
<keyword evidence="7 16" id="KW-0812">Transmembrane</keyword>
<evidence type="ECO:0000256" key="7">
    <source>
        <dbReference type="ARBA" id="ARBA00022692"/>
    </source>
</evidence>
<feature type="transmembrane region" description="Helical" evidence="16">
    <location>
        <begin position="545"/>
        <end position="565"/>
    </location>
</feature>
<evidence type="ECO:0000256" key="6">
    <source>
        <dbReference type="ARBA" id="ARBA00022597"/>
    </source>
</evidence>
<evidence type="ECO:0000256" key="13">
    <source>
        <dbReference type="ARBA" id="ARBA00023163"/>
    </source>
</evidence>
<proteinExistence type="inferred from homology"/>
<keyword evidence="12 16" id="KW-0472">Membrane</keyword>
<dbReference type="AlphaFoldDB" id="A0A8X7P1D6"/>
<organism evidence="18 19">
    <name type="scientific">Brassica carinata</name>
    <name type="common">Ethiopian mustard</name>
    <name type="synonym">Abyssinian cabbage</name>
    <dbReference type="NCBI Taxonomy" id="52824"/>
    <lineage>
        <taxon>Eukaryota</taxon>
        <taxon>Viridiplantae</taxon>
        <taxon>Streptophyta</taxon>
        <taxon>Embryophyta</taxon>
        <taxon>Tracheophyta</taxon>
        <taxon>Spermatophyta</taxon>
        <taxon>Magnoliopsida</taxon>
        <taxon>eudicotyledons</taxon>
        <taxon>Gunneridae</taxon>
        <taxon>Pentapetalae</taxon>
        <taxon>rosids</taxon>
        <taxon>malvids</taxon>
        <taxon>Brassicales</taxon>
        <taxon>Brassicaceae</taxon>
        <taxon>Brassiceae</taxon>
        <taxon>Brassica</taxon>
    </lineage>
</organism>
<evidence type="ECO:0000256" key="4">
    <source>
        <dbReference type="ARBA" id="ARBA00007134"/>
    </source>
</evidence>
<keyword evidence="10" id="KW-0805">Transcription regulation</keyword>
<evidence type="ECO:0000256" key="10">
    <source>
        <dbReference type="ARBA" id="ARBA00023015"/>
    </source>
</evidence>
<evidence type="ECO:0000313" key="18">
    <source>
        <dbReference type="EMBL" id="KAG2242283.1"/>
    </source>
</evidence>
<keyword evidence="5" id="KW-0813">Transport</keyword>
<evidence type="ECO:0000256" key="12">
    <source>
        <dbReference type="ARBA" id="ARBA00023136"/>
    </source>
</evidence>
<dbReference type="Gene3D" id="2.40.330.10">
    <property type="entry name" value="DNA-binding pseudobarrel domain"/>
    <property type="match status" value="1"/>
</dbReference>
<dbReference type="EMBL" id="JAAMPC010000546">
    <property type="protein sequence ID" value="KAG2242283.1"/>
    <property type="molecule type" value="Genomic_DNA"/>
</dbReference>
<dbReference type="SUPFAM" id="SSF103473">
    <property type="entry name" value="MFS general substrate transporter"/>
    <property type="match status" value="1"/>
</dbReference>
<feature type="transmembrane region" description="Helical" evidence="16">
    <location>
        <begin position="475"/>
        <end position="496"/>
    </location>
</feature>
<dbReference type="SMART" id="SM01019">
    <property type="entry name" value="B3"/>
    <property type="match status" value="2"/>
</dbReference>
<dbReference type="PANTHER" id="PTHR19432:SF75">
    <property type="entry name" value="SUCROSE TRANSPORTER"/>
    <property type="match status" value="1"/>
</dbReference>
<dbReference type="SUPFAM" id="SSF101936">
    <property type="entry name" value="DNA-binding pseudobarrel domain"/>
    <property type="match status" value="2"/>
</dbReference>
<dbReference type="GO" id="GO:0005773">
    <property type="term" value="C:vacuole"/>
    <property type="evidence" value="ECO:0007669"/>
    <property type="project" value="TreeGrafter"/>
</dbReference>
<feature type="compositionally biased region" description="Acidic residues" evidence="15">
    <location>
        <begin position="128"/>
        <end position="140"/>
    </location>
</feature>
<dbReference type="Proteomes" id="UP000886595">
    <property type="component" value="Unassembled WGS sequence"/>
</dbReference>
<evidence type="ECO:0000256" key="9">
    <source>
        <dbReference type="ARBA" id="ARBA00022989"/>
    </source>
</evidence>
<keyword evidence="8" id="KW-0769">Symport</keyword>
<feature type="domain" description="TF-B3" evidence="17">
    <location>
        <begin position="1"/>
        <end position="78"/>
    </location>
</feature>
<evidence type="ECO:0000256" key="1">
    <source>
        <dbReference type="ARBA" id="ARBA00004123"/>
    </source>
</evidence>
<dbReference type="PANTHER" id="PTHR19432">
    <property type="entry name" value="SUGAR TRANSPORTER"/>
    <property type="match status" value="1"/>
</dbReference>
<keyword evidence="19" id="KW-1185">Reference proteome</keyword>
<feature type="region of interest" description="Disordered" evidence="15">
    <location>
        <begin position="173"/>
        <end position="221"/>
    </location>
</feature>
<dbReference type="GO" id="GO:0003677">
    <property type="term" value="F:DNA binding"/>
    <property type="evidence" value="ECO:0007669"/>
    <property type="project" value="UniProtKB-KW"/>
</dbReference>
<reference evidence="18 19" key="1">
    <citation type="submission" date="2020-02" db="EMBL/GenBank/DDBJ databases">
        <authorList>
            <person name="Ma Q."/>
            <person name="Huang Y."/>
            <person name="Song X."/>
            <person name="Pei D."/>
        </authorList>
    </citation>
    <scope>NUCLEOTIDE SEQUENCE [LARGE SCALE GENOMIC DNA]</scope>
    <source>
        <strain evidence="18">Sxm20200214</strain>
        <tissue evidence="18">Leaf</tissue>
    </source>
</reference>
<feature type="transmembrane region" description="Helical" evidence="16">
    <location>
        <begin position="508"/>
        <end position="524"/>
    </location>
</feature>
<gene>
    <name evidence="18" type="ORF">Bca52824_095877</name>
</gene>
<dbReference type="PROSITE" id="PS50863">
    <property type="entry name" value="B3"/>
    <property type="match status" value="1"/>
</dbReference>
<dbReference type="OrthoDB" id="1094641at2759"/>
<evidence type="ECO:0000313" key="19">
    <source>
        <dbReference type="Proteomes" id="UP000886595"/>
    </source>
</evidence>
<feature type="compositionally biased region" description="Low complexity" evidence="15">
    <location>
        <begin position="97"/>
        <end position="111"/>
    </location>
</feature>
<keyword evidence="11" id="KW-0238">DNA-binding</keyword>
<evidence type="ECO:0000256" key="14">
    <source>
        <dbReference type="ARBA" id="ARBA00023242"/>
    </source>
</evidence>
<sequence>MIPISYNDELPRTLPKTAILQGTGGCFWKVEMKRKRDEVHFGKGWNKFVTDNSLTDGDFLTFVYNGANVFEVSIYGLGGCKEMRAVTEVEEVKEDSVVSLSSTDSDTNSKSEVANTISKNKGKSQVVEVEDESEEAEAETCSESTVAKTTTGSRNKATLVCWDFFQERRKKVVGSSNEDSDSDYTEANEDSESDDTEASDQLNAFSESSNNVAQPKKKRERVTIKKIKDPEKYLVDPKNVFFETNVKNRPYELLVSAQLVKDYDLKFKKLVYYTDYHKDGKLKAKATEWKDHRVCIKKWNRICKRNKLKKGDGILCELKRKEGFVYAREKIRAIAIFALGLCILDVARDTLQGPCRAFLADLAAVDAKRTRAANAFYSFFMAVRNVLGYAAGSYTNLHIMFPFAMTNACDTYCANLKSCFLLSIILLLIVTVTSLWYVKDKQWSPPPVNPDEEKTVYGGSSEGDDRMKKLYNQGVHSGALGLMFNSIVVGFMSLGVEWIGRKVGGAKRLWGIVNFILAIGLLAADYRKTAGPYAEPSPGIRAGALSLFAVLGIPLAITFSIPFALASSTISSSSGAGQEIQLSANMYGQLVTIRNFKCGDCDTTNDSITGRRTFRRLIWRWKPTSIYCGSNRSGDQWSISVNRFTFTAIIK</sequence>
<feature type="compositionally biased region" description="Polar residues" evidence="15">
    <location>
        <begin position="201"/>
        <end position="213"/>
    </location>
</feature>
<feature type="transmembrane region" description="Helical" evidence="16">
    <location>
        <begin position="420"/>
        <end position="438"/>
    </location>
</feature>
<evidence type="ECO:0000256" key="15">
    <source>
        <dbReference type="SAM" id="MobiDB-lite"/>
    </source>
</evidence>
<dbReference type="GO" id="GO:0005886">
    <property type="term" value="C:plasma membrane"/>
    <property type="evidence" value="ECO:0007669"/>
    <property type="project" value="TreeGrafter"/>
</dbReference>
<feature type="compositionally biased region" description="Acidic residues" evidence="15">
    <location>
        <begin position="178"/>
        <end position="198"/>
    </location>
</feature>
<comment type="similarity">
    <text evidence="4">Belongs to the glycoside-pentoside-hexuronide (GPH) cation symporter transporter (TC 2.A.2.4) family.</text>
</comment>
<feature type="region of interest" description="Disordered" evidence="15">
    <location>
        <begin position="97"/>
        <end position="149"/>
    </location>
</feature>
<dbReference type="Pfam" id="PF02362">
    <property type="entry name" value="B3"/>
    <property type="match status" value="1"/>
</dbReference>
<evidence type="ECO:0000256" key="8">
    <source>
        <dbReference type="ARBA" id="ARBA00022847"/>
    </source>
</evidence>